<evidence type="ECO:0000313" key="1">
    <source>
        <dbReference type="EMBL" id="CAD8054487.1"/>
    </source>
</evidence>
<accession>A0A8S1KIG3</accession>
<evidence type="ECO:0000313" key="2">
    <source>
        <dbReference type="Proteomes" id="UP000688137"/>
    </source>
</evidence>
<name>A0A8S1KIG3_PARPR</name>
<sequence length="67" mass="8105">MEYLNETFKNLEVYQNGQLISYQYNQTNEKENYQIDELIKNFNLNLSDTKIDDQLINQFSQMNCKDN</sequence>
<comment type="caution">
    <text evidence="1">The sequence shown here is derived from an EMBL/GenBank/DDBJ whole genome shotgun (WGS) entry which is preliminary data.</text>
</comment>
<keyword evidence="2" id="KW-1185">Reference proteome</keyword>
<organism evidence="1 2">
    <name type="scientific">Paramecium primaurelia</name>
    <dbReference type="NCBI Taxonomy" id="5886"/>
    <lineage>
        <taxon>Eukaryota</taxon>
        <taxon>Sar</taxon>
        <taxon>Alveolata</taxon>
        <taxon>Ciliophora</taxon>
        <taxon>Intramacronucleata</taxon>
        <taxon>Oligohymenophorea</taxon>
        <taxon>Peniculida</taxon>
        <taxon>Parameciidae</taxon>
        <taxon>Paramecium</taxon>
    </lineage>
</organism>
<dbReference type="AlphaFoldDB" id="A0A8S1KIG3"/>
<gene>
    <name evidence="1" type="ORF">PPRIM_AZ9-3.1.T0220054</name>
</gene>
<protein>
    <submittedName>
        <fullName evidence="1">Uncharacterized protein</fullName>
    </submittedName>
</protein>
<dbReference type="Proteomes" id="UP000688137">
    <property type="component" value="Unassembled WGS sequence"/>
</dbReference>
<reference evidence="1" key="1">
    <citation type="submission" date="2021-01" db="EMBL/GenBank/DDBJ databases">
        <authorList>
            <consortium name="Genoscope - CEA"/>
            <person name="William W."/>
        </authorList>
    </citation>
    <scope>NUCLEOTIDE SEQUENCE</scope>
</reference>
<dbReference type="EMBL" id="CAJJDM010000020">
    <property type="protein sequence ID" value="CAD8054487.1"/>
    <property type="molecule type" value="Genomic_DNA"/>
</dbReference>
<proteinExistence type="predicted"/>